<feature type="domain" description="R13L1/DRL21-like LRR repeat region" evidence="1">
    <location>
        <begin position="74"/>
        <end position="198"/>
    </location>
</feature>
<accession>A0ABR2D1S6</accession>
<name>A0ABR2D1S6_9ROSI</name>
<dbReference type="Gene3D" id="3.80.10.10">
    <property type="entry name" value="Ribonuclease Inhibitor"/>
    <property type="match status" value="1"/>
</dbReference>
<dbReference type="PANTHER" id="PTHR47186:SF41">
    <property type="entry name" value="OS12G0131701 PROTEIN"/>
    <property type="match status" value="1"/>
</dbReference>
<sequence length="224" mass="25577">MWGQKLQYHVDLVIYRWPGLWDPPTQLDSAPCRWRGPQQLHPSTPHAAELVGSKDQATCRWRDRRGEGDGYRFGQLNNLSNIRGDFCISRLEYVNGQDAREARLNEKSGISKLVLQWSREFEKPTRKIEVEERVLDSLRPREKLEHLAIENFVGAKFSTWIADSSLRNLSSLKLFGCKYCKSLPPIGSLPPLKDLLIGGLDEVHKIGAEFFGENQSIAFAILET</sequence>
<reference evidence="2 3" key="1">
    <citation type="journal article" date="2024" name="G3 (Bethesda)">
        <title>Genome assembly of Hibiscus sabdariffa L. provides insights into metabolisms of medicinal natural products.</title>
        <authorList>
            <person name="Kim T."/>
        </authorList>
    </citation>
    <scope>NUCLEOTIDE SEQUENCE [LARGE SCALE GENOMIC DNA]</scope>
    <source>
        <strain evidence="2">TK-2024</strain>
        <tissue evidence="2">Old leaves</tissue>
    </source>
</reference>
<proteinExistence type="predicted"/>
<protein>
    <recommendedName>
        <fullName evidence="1">R13L1/DRL21-like LRR repeat region domain-containing protein</fullName>
    </recommendedName>
</protein>
<dbReference type="Proteomes" id="UP001472677">
    <property type="component" value="Unassembled WGS sequence"/>
</dbReference>
<evidence type="ECO:0000313" key="2">
    <source>
        <dbReference type="EMBL" id="KAK8527695.1"/>
    </source>
</evidence>
<evidence type="ECO:0000259" key="1">
    <source>
        <dbReference type="Pfam" id="PF25019"/>
    </source>
</evidence>
<dbReference type="PANTHER" id="PTHR47186">
    <property type="entry name" value="LEUCINE-RICH REPEAT-CONTAINING PROTEIN 57"/>
    <property type="match status" value="1"/>
</dbReference>
<evidence type="ECO:0000313" key="3">
    <source>
        <dbReference type="Proteomes" id="UP001472677"/>
    </source>
</evidence>
<dbReference type="InterPro" id="IPR056789">
    <property type="entry name" value="LRR_R13L1-DRL21"/>
</dbReference>
<comment type="caution">
    <text evidence="2">The sequence shown here is derived from an EMBL/GenBank/DDBJ whole genome shotgun (WGS) entry which is preliminary data.</text>
</comment>
<gene>
    <name evidence="2" type="ORF">V6N12_054900</name>
</gene>
<keyword evidence="3" id="KW-1185">Reference proteome</keyword>
<organism evidence="2 3">
    <name type="scientific">Hibiscus sabdariffa</name>
    <name type="common">roselle</name>
    <dbReference type="NCBI Taxonomy" id="183260"/>
    <lineage>
        <taxon>Eukaryota</taxon>
        <taxon>Viridiplantae</taxon>
        <taxon>Streptophyta</taxon>
        <taxon>Embryophyta</taxon>
        <taxon>Tracheophyta</taxon>
        <taxon>Spermatophyta</taxon>
        <taxon>Magnoliopsida</taxon>
        <taxon>eudicotyledons</taxon>
        <taxon>Gunneridae</taxon>
        <taxon>Pentapetalae</taxon>
        <taxon>rosids</taxon>
        <taxon>malvids</taxon>
        <taxon>Malvales</taxon>
        <taxon>Malvaceae</taxon>
        <taxon>Malvoideae</taxon>
        <taxon>Hibiscus</taxon>
    </lineage>
</organism>
<dbReference type="Pfam" id="PF25019">
    <property type="entry name" value="LRR_R13L1-DRL21"/>
    <property type="match status" value="1"/>
</dbReference>
<dbReference type="EMBL" id="JBBPBM010000038">
    <property type="protein sequence ID" value="KAK8527695.1"/>
    <property type="molecule type" value="Genomic_DNA"/>
</dbReference>
<dbReference type="InterPro" id="IPR032675">
    <property type="entry name" value="LRR_dom_sf"/>
</dbReference>